<protein>
    <submittedName>
        <fullName evidence="8">ABC transporter permease</fullName>
    </submittedName>
    <submittedName>
        <fullName evidence="7">Nucleoside ABC transporter membrane protein</fullName>
    </submittedName>
</protein>
<name>A0A0M9U2T0_9CHLR</name>
<dbReference type="InterPro" id="IPR001851">
    <property type="entry name" value="ABC_transp_permease"/>
</dbReference>
<keyword evidence="4 6" id="KW-1133">Transmembrane helix</keyword>
<keyword evidence="9" id="KW-1185">Reference proteome</keyword>
<feature type="transmembrane region" description="Helical" evidence="6">
    <location>
        <begin position="298"/>
        <end position="317"/>
    </location>
</feature>
<dbReference type="OrthoDB" id="45037at2"/>
<evidence type="ECO:0000313" key="9">
    <source>
        <dbReference type="Proteomes" id="UP000050501"/>
    </source>
</evidence>
<evidence type="ECO:0000256" key="4">
    <source>
        <dbReference type="ARBA" id="ARBA00022989"/>
    </source>
</evidence>
<dbReference type="AlphaFoldDB" id="A0A0M9U2T0"/>
<keyword evidence="2" id="KW-1003">Cell membrane</keyword>
<feature type="transmembrane region" description="Helical" evidence="6">
    <location>
        <begin position="222"/>
        <end position="242"/>
    </location>
</feature>
<keyword evidence="3 6" id="KW-0812">Transmembrane</keyword>
<proteinExistence type="predicted"/>
<feature type="transmembrane region" description="Helical" evidence="6">
    <location>
        <begin position="322"/>
        <end position="339"/>
    </location>
</feature>
<feature type="transmembrane region" description="Helical" evidence="6">
    <location>
        <begin position="110"/>
        <end position="128"/>
    </location>
</feature>
<dbReference type="RefSeq" id="WP_062419345.1">
    <property type="nucleotide sequence ID" value="NZ_BBXZ01000157.1"/>
</dbReference>
<sequence length="377" mass="41375">MTDSPSPKPAGQNWFPYRFKVEPRLKEPPAWFSPMLSLAAVVVSLFIGAFIIHLAGGDPWKTYVHIAKSSFGSVGVISDTLVKATPLILVGLACSIAFRMRIWNIGAEGQFFLGAWGASLIVLLPVLPEDAPQWLFILTTMASGILFGALWGLIPAVLKARFNVNEIISTLMMNYIAISWNNYFIYAVWSDGGFQMTRMFQRNAWLPRLADYAKEIPAFRGLTTHLGLVFALLAAVVVYLILTKSQWGYEIRLIGDNPNAAHYAGISINKNIILVMLLSGGLAGLAGMSEITGVVHRLQGAISPGYGFTGIIIAWLAKLNPFGVIIASILFGALILAGREMQPHGIPTMIQGVIMVLLIASDFFTRYTIRITRRMEE</sequence>
<dbReference type="STRING" id="229921.ADN01_16740"/>
<evidence type="ECO:0000313" key="8">
    <source>
        <dbReference type="EMBL" id="KPL76200.1"/>
    </source>
</evidence>
<evidence type="ECO:0000256" key="3">
    <source>
        <dbReference type="ARBA" id="ARBA00022692"/>
    </source>
</evidence>
<feature type="transmembrane region" description="Helical" evidence="6">
    <location>
        <begin position="272"/>
        <end position="292"/>
    </location>
</feature>
<dbReference type="Pfam" id="PF02653">
    <property type="entry name" value="BPD_transp_2"/>
    <property type="match status" value="1"/>
</dbReference>
<accession>A0A0M9U2T0</accession>
<dbReference type="EMBL" id="LGCM01000064">
    <property type="protein sequence ID" value="KPL76200.1"/>
    <property type="molecule type" value="Genomic_DNA"/>
</dbReference>
<dbReference type="CDD" id="cd06580">
    <property type="entry name" value="TM_PBP1_transp_TpRbsC_like"/>
    <property type="match status" value="1"/>
</dbReference>
<reference evidence="8 9" key="2">
    <citation type="submission" date="2015-07" db="EMBL/GenBank/DDBJ databases">
        <title>Genome sequence of Levilinea saccharolytica DSM 16555.</title>
        <authorList>
            <person name="Hemp J."/>
            <person name="Ward L.M."/>
            <person name="Pace L.A."/>
            <person name="Fischer W.W."/>
        </authorList>
    </citation>
    <scope>NUCLEOTIDE SEQUENCE [LARGE SCALE GENOMIC DNA]</scope>
    <source>
        <strain evidence="8 9">KIBI-1</strain>
    </source>
</reference>
<evidence type="ECO:0000256" key="1">
    <source>
        <dbReference type="ARBA" id="ARBA00004651"/>
    </source>
</evidence>
<feature type="transmembrane region" description="Helical" evidence="6">
    <location>
        <begin position="345"/>
        <end position="365"/>
    </location>
</feature>
<gene>
    <name evidence="8" type="ORF">ADN01_16740</name>
    <name evidence="7" type="ORF">LSAC_02934</name>
</gene>
<feature type="transmembrane region" description="Helical" evidence="6">
    <location>
        <begin position="30"/>
        <end position="56"/>
    </location>
</feature>
<organism evidence="7">
    <name type="scientific">Levilinea saccharolytica</name>
    <dbReference type="NCBI Taxonomy" id="229921"/>
    <lineage>
        <taxon>Bacteria</taxon>
        <taxon>Bacillati</taxon>
        <taxon>Chloroflexota</taxon>
        <taxon>Anaerolineae</taxon>
        <taxon>Anaerolineales</taxon>
        <taxon>Anaerolineaceae</taxon>
        <taxon>Levilinea</taxon>
    </lineage>
</organism>
<dbReference type="EMBL" id="DF967975">
    <property type="protein sequence ID" value="GAP19036.1"/>
    <property type="molecule type" value="Genomic_DNA"/>
</dbReference>
<feature type="transmembrane region" description="Helical" evidence="6">
    <location>
        <begin position="170"/>
        <end position="189"/>
    </location>
</feature>
<evidence type="ECO:0000256" key="5">
    <source>
        <dbReference type="ARBA" id="ARBA00023136"/>
    </source>
</evidence>
<reference evidence="7" key="1">
    <citation type="journal article" date="2015" name="Genome Announc.">
        <title>Draft Genome Sequences of Anaerolinea thermolimosa IMO-1, Bellilinea caldifistulae GOMI-1, Leptolinea tardivitalis YMTK-2, Levilinea saccharolytica KIBI-1, Longilinea arvoryzae KOME-1, Previously Described as Members of the Class Anaerolineae (Chloroflexi).</title>
        <authorList>
            <person name="Matsuura N."/>
            <person name="Tourlousse M.D."/>
            <person name="Ohashi A."/>
            <person name="Hugenholtz P."/>
            <person name="Sekiguchi Y."/>
        </authorList>
    </citation>
    <scope>NUCLEOTIDE SEQUENCE</scope>
    <source>
        <strain evidence="7">KIBI-1</strain>
    </source>
</reference>
<keyword evidence="5 6" id="KW-0472">Membrane</keyword>
<feature type="transmembrane region" description="Helical" evidence="6">
    <location>
        <begin position="134"/>
        <end position="158"/>
    </location>
</feature>
<evidence type="ECO:0000256" key="2">
    <source>
        <dbReference type="ARBA" id="ARBA00022475"/>
    </source>
</evidence>
<dbReference type="GO" id="GO:0022857">
    <property type="term" value="F:transmembrane transporter activity"/>
    <property type="evidence" value="ECO:0007669"/>
    <property type="project" value="InterPro"/>
</dbReference>
<dbReference type="GO" id="GO:0005886">
    <property type="term" value="C:plasma membrane"/>
    <property type="evidence" value="ECO:0007669"/>
    <property type="project" value="UniProtKB-SubCell"/>
</dbReference>
<dbReference type="PANTHER" id="PTHR47089">
    <property type="entry name" value="ABC TRANSPORTER, PERMEASE PROTEIN"/>
    <property type="match status" value="1"/>
</dbReference>
<comment type="subcellular location">
    <subcellularLocation>
        <location evidence="1">Cell membrane</location>
        <topology evidence="1">Multi-pass membrane protein</topology>
    </subcellularLocation>
</comment>
<dbReference type="Proteomes" id="UP000050501">
    <property type="component" value="Unassembled WGS sequence"/>
</dbReference>
<evidence type="ECO:0000313" key="7">
    <source>
        <dbReference type="EMBL" id="GAP19036.1"/>
    </source>
</evidence>
<feature type="transmembrane region" description="Helical" evidence="6">
    <location>
        <begin position="76"/>
        <end position="98"/>
    </location>
</feature>
<dbReference type="PANTHER" id="PTHR47089:SF1">
    <property type="entry name" value="GUANOSINE ABC TRANSPORTER PERMEASE PROTEIN NUPP"/>
    <property type="match status" value="1"/>
</dbReference>
<evidence type="ECO:0000256" key="6">
    <source>
        <dbReference type="SAM" id="Phobius"/>
    </source>
</evidence>